<sequence>MTDDAAATLSAARDRVADERDAVAAKREAYEEFRREIARIPVEGVDDDGAAGGVAAGASSASGAVACRAPAVGDAGSRIGTVRERFATLIRPHSLADVETSGPTETLAETIEAEFDAGVARLLTEPGCRFTPETSAHLRTLAATRRDELGAMESVLAREAESLDAAADLFADAERTVETACDPDPLTLGFDALRARHEELGRVRDRCGEALDARQGLLQQPAGGTDAFDIDHREAVRYLYESLDATYPVLAAGTDLLERCADARETLRDQITRRV</sequence>
<evidence type="ECO:0000313" key="3">
    <source>
        <dbReference type="Proteomes" id="UP000826254"/>
    </source>
</evidence>
<dbReference type="RefSeq" id="WP_222607522.1">
    <property type="nucleotide sequence ID" value="NZ_CP081958.1"/>
</dbReference>
<dbReference type="Pfam" id="PF23921">
    <property type="entry name" value="DUF7260"/>
    <property type="match status" value="1"/>
</dbReference>
<dbReference type="Proteomes" id="UP000826254">
    <property type="component" value="Chromosome"/>
</dbReference>
<organism evidence="2 3">
    <name type="scientific">Halobaculum magnesiiphilum</name>
    <dbReference type="NCBI Taxonomy" id="1017351"/>
    <lineage>
        <taxon>Archaea</taxon>
        <taxon>Methanobacteriati</taxon>
        <taxon>Methanobacteriota</taxon>
        <taxon>Stenosarchaea group</taxon>
        <taxon>Halobacteria</taxon>
        <taxon>Halobacteriales</taxon>
        <taxon>Haloferacaceae</taxon>
        <taxon>Halobaculum</taxon>
    </lineage>
</organism>
<dbReference type="EMBL" id="CP081958">
    <property type="protein sequence ID" value="QZP37714.1"/>
    <property type="molecule type" value="Genomic_DNA"/>
</dbReference>
<accession>A0A8T8WDA5</accession>
<evidence type="ECO:0000313" key="2">
    <source>
        <dbReference type="EMBL" id="QZP37714.1"/>
    </source>
</evidence>
<gene>
    <name evidence="2" type="ORF">K6T50_00600</name>
</gene>
<evidence type="ECO:0000259" key="1">
    <source>
        <dbReference type="Pfam" id="PF23921"/>
    </source>
</evidence>
<dbReference type="KEGG" id="hmp:K6T50_00600"/>
<dbReference type="InterPro" id="IPR055684">
    <property type="entry name" value="DUF7260"/>
</dbReference>
<dbReference type="AlphaFoldDB" id="A0A8T8WDA5"/>
<feature type="domain" description="DUF7260" evidence="1">
    <location>
        <begin position="8"/>
        <end position="264"/>
    </location>
</feature>
<proteinExistence type="predicted"/>
<name>A0A8T8WDA5_9EURY</name>
<dbReference type="GeneID" id="67176596"/>
<reference evidence="2 3" key="1">
    <citation type="journal article" date="2021" name="Int. J. Syst. Evol. Microbiol.">
        <title>Halobaculum halophilum sp. nov. and Halobaculum salinum sp. nov., isolated from salt lake and saline soil.</title>
        <authorList>
            <person name="Cui H.L."/>
            <person name="Shi X.W."/>
            <person name="Yin X.M."/>
            <person name="Yang X.Y."/>
            <person name="Hou J."/>
            <person name="Zhu L."/>
        </authorList>
    </citation>
    <scope>NUCLEOTIDE SEQUENCE [LARGE SCALE GENOMIC DNA]</scope>
    <source>
        <strain evidence="2 3">NBRC 109044</strain>
    </source>
</reference>
<protein>
    <recommendedName>
        <fullName evidence="1">DUF7260 domain-containing protein</fullName>
    </recommendedName>
</protein>
<keyword evidence="3" id="KW-1185">Reference proteome</keyword>